<evidence type="ECO:0000256" key="1">
    <source>
        <dbReference type="ARBA" id="ARBA00008857"/>
    </source>
</evidence>
<protein>
    <submittedName>
        <fullName evidence="8">Site-specific integrase</fullName>
    </submittedName>
</protein>
<dbReference type="InterPro" id="IPR050090">
    <property type="entry name" value="Tyrosine_recombinase_XerCD"/>
</dbReference>
<dbReference type="EMBL" id="CP093313">
    <property type="protein sequence ID" value="UWZ85101.1"/>
    <property type="molecule type" value="Genomic_DNA"/>
</dbReference>
<evidence type="ECO:0000256" key="3">
    <source>
        <dbReference type="ARBA" id="ARBA00023125"/>
    </source>
</evidence>
<dbReference type="CDD" id="cd01189">
    <property type="entry name" value="INT_ICEBs1_C_like"/>
    <property type="match status" value="1"/>
</dbReference>
<keyword evidence="2" id="KW-0229">DNA integration</keyword>
<evidence type="ECO:0000259" key="7">
    <source>
        <dbReference type="PROSITE" id="PS51900"/>
    </source>
</evidence>
<keyword evidence="4" id="KW-0233">DNA recombination</keyword>
<dbReference type="GO" id="GO:0006310">
    <property type="term" value="P:DNA recombination"/>
    <property type="evidence" value="ECO:0007669"/>
    <property type="project" value="UniProtKB-KW"/>
</dbReference>
<reference evidence="8" key="1">
    <citation type="submission" date="2021-04" db="EMBL/GenBank/DDBJ databases">
        <title>Phylogenetic analysis of Acidobacteriaceae.</title>
        <authorList>
            <person name="Qiu L."/>
            <person name="Zhang Q."/>
        </authorList>
    </citation>
    <scope>NUCLEOTIDE SEQUENCE</scope>
    <source>
        <strain evidence="8">DSM 25168</strain>
    </source>
</reference>
<gene>
    <name evidence="8" type="ORF">MOP44_03955</name>
</gene>
<accession>A0A9J7BVR6</accession>
<comment type="similarity">
    <text evidence="1">Belongs to the 'phage' integrase family.</text>
</comment>
<evidence type="ECO:0000256" key="4">
    <source>
        <dbReference type="ARBA" id="ARBA00023172"/>
    </source>
</evidence>
<evidence type="ECO:0000259" key="6">
    <source>
        <dbReference type="PROSITE" id="PS51898"/>
    </source>
</evidence>
<dbReference type="InterPro" id="IPR013762">
    <property type="entry name" value="Integrase-like_cat_sf"/>
</dbReference>
<dbReference type="PROSITE" id="PS51900">
    <property type="entry name" value="CB"/>
    <property type="match status" value="1"/>
</dbReference>
<keyword evidence="9" id="KW-1185">Reference proteome</keyword>
<evidence type="ECO:0000256" key="5">
    <source>
        <dbReference type="PROSITE-ProRule" id="PRU01248"/>
    </source>
</evidence>
<dbReference type="InterPro" id="IPR011010">
    <property type="entry name" value="DNA_brk_join_enz"/>
</dbReference>
<dbReference type="PROSITE" id="PS51898">
    <property type="entry name" value="TYR_RECOMBINASE"/>
    <property type="match status" value="1"/>
</dbReference>
<feature type="domain" description="Core-binding (CB)" evidence="7">
    <location>
        <begin position="54"/>
        <end position="159"/>
    </location>
</feature>
<sequence>MFSWFHIMPTGKRVRRKRQVGTLDQYKTEAAAERAVRSWRLAINSNEAHAFSGITVQDLIDHFRLKELDSSGEQGRAWSTRNRYETYLKKWIEPRWGKHELAAIKTPMVEEWLEQLQPMKQVSPAECTEQGRGKKRTPLAPGTKAKIRNIMGVLFNHAMRWEFTDRNPIKGLTRGAGVRQSSKRVSVPDILDISEMQDILAQLLSRDRTLVLLSMVTGLRRGELAGLKWQDIDFENMQIDVQRSVVDQVVGRCKTEASQKPVPIDEYTMGDLFAWFRETPFREPEDWVFATNSSRAGNKRGKQPLWLSTVMRYHIDPVVRNLGIQKRVGWHTFRRTYATLLKANGEDVKVVQELLRHGSSRVTLDIYAQAQMPAKRAAQQKVVEMVRKPATEVTAQPAINCSPKCSAEKLEKIV</sequence>
<dbReference type="GO" id="GO:0015074">
    <property type="term" value="P:DNA integration"/>
    <property type="evidence" value="ECO:0007669"/>
    <property type="project" value="UniProtKB-KW"/>
</dbReference>
<dbReference type="Gene3D" id="1.10.443.10">
    <property type="entry name" value="Intergrase catalytic core"/>
    <property type="match status" value="1"/>
</dbReference>
<dbReference type="InterPro" id="IPR044068">
    <property type="entry name" value="CB"/>
</dbReference>
<dbReference type="InterPro" id="IPR002104">
    <property type="entry name" value="Integrase_catalytic"/>
</dbReference>
<dbReference type="PANTHER" id="PTHR30349:SF41">
    <property type="entry name" value="INTEGRASE_RECOMBINASE PROTEIN MJ0367-RELATED"/>
    <property type="match status" value="1"/>
</dbReference>
<dbReference type="AlphaFoldDB" id="A0A9J7BVR6"/>
<evidence type="ECO:0000313" key="9">
    <source>
        <dbReference type="Proteomes" id="UP001059380"/>
    </source>
</evidence>
<evidence type="ECO:0000256" key="2">
    <source>
        <dbReference type="ARBA" id="ARBA00022908"/>
    </source>
</evidence>
<dbReference type="Pfam" id="PF00589">
    <property type="entry name" value="Phage_integrase"/>
    <property type="match status" value="1"/>
</dbReference>
<dbReference type="PANTHER" id="PTHR30349">
    <property type="entry name" value="PHAGE INTEGRASE-RELATED"/>
    <property type="match status" value="1"/>
</dbReference>
<dbReference type="KEGG" id="orp:MOP44_03955"/>
<dbReference type="Gene3D" id="1.10.150.130">
    <property type="match status" value="1"/>
</dbReference>
<dbReference type="Proteomes" id="UP001059380">
    <property type="component" value="Chromosome"/>
</dbReference>
<feature type="domain" description="Tyr recombinase" evidence="6">
    <location>
        <begin position="186"/>
        <end position="380"/>
    </location>
</feature>
<dbReference type="InterPro" id="IPR010998">
    <property type="entry name" value="Integrase_recombinase_N"/>
</dbReference>
<proteinExistence type="inferred from homology"/>
<dbReference type="SUPFAM" id="SSF56349">
    <property type="entry name" value="DNA breaking-rejoining enzymes"/>
    <property type="match status" value="1"/>
</dbReference>
<dbReference type="GO" id="GO:0003677">
    <property type="term" value="F:DNA binding"/>
    <property type="evidence" value="ECO:0007669"/>
    <property type="project" value="UniProtKB-UniRule"/>
</dbReference>
<keyword evidence="3 5" id="KW-0238">DNA-binding</keyword>
<evidence type="ECO:0000313" key="8">
    <source>
        <dbReference type="EMBL" id="UWZ85101.1"/>
    </source>
</evidence>
<name>A0A9J7BVR6_9BACT</name>
<organism evidence="8 9">
    <name type="scientific">Occallatibacter riparius</name>
    <dbReference type="NCBI Taxonomy" id="1002689"/>
    <lineage>
        <taxon>Bacteria</taxon>
        <taxon>Pseudomonadati</taxon>
        <taxon>Acidobacteriota</taxon>
        <taxon>Terriglobia</taxon>
        <taxon>Terriglobales</taxon>
        <taxon>Acidobacteriaceae</taxon>
        <taxon>Occallatibacter</taxon>
    </lineage>
</organism>
<dbReference type="RefSeq" id="WP_260794615.1">
    <property type="nucleotide sequence ID" value="NZ_CP093313.1"/>
</dbReference>